<evidence type="ECO:0000256" key="9">
    <source>
        <dbReference type="SAM" id="MobiDB-lite"/>
    </source>
</evidence>
<keyword evidence="6 12" id="KW-0418">Kinase</keyword>
<evidence type="ECO:0000256" key="4">
    <source>
        <dbReference type="ARBA" id="ARBA00022679"/>
    </source>
</evidence>
<reference evidence="12 13" key="1">
    <citation type="submission" date="2017-07" db="EMBL/GenBank/DDBJ databases">
        <title>Complete genome sequence of Actinoalloteichus hoggarensis DSM 45943, type strain of Actinoalloteichus hoggarensis.</title>
        <authorList>
            <person name="Ruckert C."/>
            <person name="Nouioui I."/>
            <person name="Willmese J."/>
            <person name="van Wezel G."/>
            <person name="Klenk H.-P."/>
            <person name="Kalinowski J."/>
            <person name="Zotchev S.B."/>
        </authorList>
    </citation>
    <scope>NUCLEOTIDE SEQUENCE [LARGE SCALE GENOMIC DNA]</scope>
    <source>
        <strain evidence="12 13">DSM 45943</strain>
    </source>
</reference>
<dbReference type="GO" id="GO:0046983">
    <property type="term" value="F:protein dimerization activity"/>
    <property type="evidence" value="ECO:0007669"/>
    <property type="project" value="InterPro"/>
</dbReference>
<feature type="domain" description="Signal transduction histidine kinase subgroup 3 dimerisation and phosphoacceptor" evidence="11">
    <location>
        <begin position="97"/>
        <end position="159"/>
    </location>
</feature>
<dbReference type="RefSeq" id="WP_169725877.1">
    <property type="nucleotide sequence ID" value="NZ_CP022521.1"/>
</dbReference>
<dbReference type="Pfam" id="PF07730">
    <property type="entry name" value="HisKA_3"/>
    <property type="match status" value="1"/>
</dbReference>
<evidence type="ECO:0000256" key="3">
    <source>
        <dbReference type="ARBA" id="ARBA00022553"/>
    </source>
</evidence>
<keyword evidence="3" id="KW-0597">Phosphoprotein</keyword>
<evidence type="ECO:0000256" key="8">
    <source>
        <dbReference type="ARBA" id="ARBA00023012"/>
    </source>
</evidence>
<keyword evidence="8" id="KW-0902">Two-component regulatory system</keyword>
<protein>
    <recommendedName>
        <fullName evidence="2">histidine kinase</fullName>
        <ecNumber evidence="2">2.7.13.3</ecNumber>
    </recommendedName>
</protein>
<evidence type="ECO:0000313" key="12">
    <source>
        <dbReference type="EMBL" id="ASO21200.1"/>
    </source>
</evidence>
<evidence type="ECO:0000256" key="2">
    <source>
        <dbReference type="ARBA" id="ARBA00012438"/>
    </source>
</evidence>
<dbReference type="Gene3D" id="3.30.565.10">
    <property type="entry name" value="Histidine kinase-like ATPase, C-terminal domain"/>
    <property type="match status" value="1"/>
</dbReference>
<evidence type="ECO:0000256" key="5">
    <source>
        <dbReference type="ARBA" id="ARBA00022741"/>
    </source>
</evidence>
<name>A0A221W5M8_9PSEU</name>
<feature type="domain" description="Histidine kinase/HSP90-like ATPase" evidence="10">
    <location>
        <begin position="264"/>
        <end position="384"/>
    </location>
</feature>
<feature type="compositionally biased region" description="Basic and acidic residues" evidence="9">
    <location>
        <begin position="163"/>
        <end position="172"/>
    </location>
</feature>
<organism evidence="12 13">
    <name type="scientific">Actinoalloteichus hoggarensis</name>
    <dbReference type="NCBI Taxonomy" id="1470176"/>
    <lineage>
        <taxon>Bacteria</taxon>
        <taxon>Bacillati</taxon>
        <taxon>Actinomycetota</taxon>
        <taxon>Actinomycetes</taxon>
        <taxon>Pseudonocardiales</taxon>
        <taxon>Pseudonocardiaceae</taxon>
        <taxon>Actinoalloteichus</taxon>
    </lineage>
</organism>
<gene>
    <name evidence="12" type="ORF">AHOG_17875</name>
</gene>
<dbReference type="GO" id="GO:0005524">
    <property type="term" value="F:ATP binding"/>
    <property type="evidence" value="ECO:0007669"/>
    <property type="project" value="UniProtKB-KW"/>
</dbReference>
<dbReference type="EMBL" id="CP022521">
    <property type="protein sequence ID" value="ASO21200.1"/>
    <property type="molecule type" value="Genomic_DNA"/>
</dbReference>
<dbReference type="InterPro" id="IPR003594">
    <property type="entry name" value="HATPase_dom"/>
</dbReference>
<dbReference type="PANTHER" id="PTHR24421">
    <property type="entry name" value="NITRATE/NITRITE SENSOR PROTEIN NARX-RELATED"/>
    <property type="match status" value="1"/>
</dbReference>
<keyword evidence="13" id="KW-1185">Reference proteome</keyword>
<dbReference type="CDD" id="cd16917">
    <property type="entry name" value="HATPase_UhpB-NarQ-NarX-like"/>
    <property type="match status" value="1"/>
</dbReference>
<feature type="region of interest" description="Disordered" evidence="9">
    <location>
        <begin position="309"/>
        <end position="335"/>
    </location>
</feature>
<dbReference type="GO" id="GO:0016020">
    <property type="term" value="C:membrane"/>
    <property type="evidence" value="ECO:0007669"/>
    <property type="project" value="InterPro"/>
</dbReference>
<dbReference type="InterPro" id="IPR036890">
    <property type="entry name" value="HATPase_C_sf"/>
</dbReference>
<dbReference type="SUPFAM" id="SSF55874">
    <property type="entry name" value="ATPase domain of HSP90 chaperone/DNA topoisomerase II/histidine kinase"/>
    <property type="match status" value="1"/>
</dbReference>
<sequence>MAPVAILIAVGLTVRQGGRRPGVVGAWAVIGVAVLISVRGWDPSTSTVASGMLRTVLPGLLGALMATRERLVAALRAAARRAEEDHRRELASARQAERARLADEMHDLVTHRVSLMVLAADALRRSPDPQRGRATALMVREHGVAALDELRELLGLLHAERTEPTDPADHTDQGVQVDQTEQTEQRVRRDHTDRAERASAAGDRPEPSAADVPVPVAGVEPRPRAGGVAPDPEIADLVEAAAAAGTPVRLDRTGEPGAAPLAVRRALARVVQEALTNGRKHAPGEAVRVELRYEADLVRVEVVTGARERAGPAAGPRHLPDGRFVGSRPDSDGRTAEHVGAGLAATGSGRGLAALRRRVGLLGGTLHAGPLSDGGFQVLASLPLGGAVVPGGSERPARVVR</sequence>
<accession>A0A221W5M8</accession>
<dbReference type="KEGG" id="ahg:AHOG_17875"/>
<evidence type="ECO:0000313" key="13">
    <source>
        <dbReference type="Proteomes" id="UP000204221"/>
    </source>
</evidence>
<evidence type="ECO:0000256" key="1">
    <source>
        <dbReference type="ARBA" id="ARBA00000085"/>
    </source>
</evidence>
<evidence type="ECO:0000259" key="10">
    <source>
        <dbReference type="Pfam" id="PF02518"/>
    </source>
</evidence>
<evidence type="ECO:0000256" key="7">
    <source>
        <dbReference type="ARBA" id="ARBA00022840"/>
    </source>
</evidence>
<evidence type="ECO:0000259" key="11">
    <source>
        <dbReference type="Pfam" id="PF07730"/>
    </source>
</evidence>
<dbReference type="AlphaFoldDB" id="A0A221W5M8"/>
<evidence type="ECO:0000256" key="6">
    <source>
        <dbReference type="ARBA" id="ARBA00022777"/>
    </source>
</evidence>
<dbReference type="Pfam" id="PF02518">
    <property type="entry name" value="HATPase_c"/>
    <property type="match status" value="1"/>
</dbReference>
<feature type="compositionally biased region" description="Polar residues" evidence="9">
    <location>
        <begin position="173"/>
        <end position="182"/>
    </location>
</feature>
<feature type="compositionally biased region" description="Basic and acidic residues" evidence="9">
    <location>
        <begin position="183"/>
        <end position="197"/>
    </location>
</feature>
<comment type="catalytic activity">
    <reaction evidence="1">
        <text>ATP + protein L-histidine = ADP + protein N-phospho-L-histidine.</text>
        <dbReference type="EC" id="2.7.13.3"/>
    </reaction>
</comment>
<feature type="region of interest" description="Disordered" evidence="9">
    <location>
        <begin position="163"/>
        <end position="228"/>
    </location>
</feature>
<dbReference type="Proteomes" id="UP000204221">
    <property type="component" value="Chromosome"/>
</dbReference>
<keyword evidence="4" id="KW-0808">Transferase</keyword>
<dbReference type="GO" id="GO:0000155">
    <property type="term" value="F:phosphorelay sensor kinase activity"/>
    <property type="evidence" value="ECO:0007669"/>
    <property type="project" value="InterPro"/>
</dbReference>
<dbReference type="Gene3D" id="1.20.5.1930">
    <property type="match status" value="1"/>
</dbReference>
<keyword evidence="5" id="KW-0547">Nucleotide-binding</keyword>
<dbReference type="PANTHER" id="PTHR24421:SF10">
    <property type="entry name" value="NITRATE_NITRITE SENSOR PROTEIN NARQ"/>
    <property type="match status" value="1"/>
</dbReference>
<dbReference type="EC" id="2.7.13.3" evidence="2"/>
<dbReference type="InterPro" id="IPR050482">
    <property type="entry name" value="Sensor_HK_TwoCompSys"/>
</dbReference>
<proteinExistence type="predicted"/>
<keyword evidence="7" id="KW-0067">ATP-binding</keyword>
<dbReference type="InterPro" id="IPR011712">
    <property type="entry name" value="Sig_transdc_His_kin_sub3_dim/P"/>
</dbReference>